<feature type="chain" id="PRO_5037195549" evidence="3">
    <location>
        <begin position="25"/>
        <end position="296"/>
    </location>
</feature>
<dbReference type="GO" id="GO:0004558">
    <property type="term" value="F:alpha-1,4-glucosidase activity"/>
    <property type="evidence" value="ECO:0007669"/>
    <property type="project" value="TreeGrafter"/>
</dbReference>
<name>A0A915P813_9BILA</name>
<dbReference type="InterPro" id="IPR044913">
    <property type="entry name" value="P_trefoil_dom_sf"/>
</dbReference>
<dbReference type="PROSITE" id="PS51448">
    <property type="entry name" value="P_TREFOIL_2"/>
    <property type="match status" value="1"/>
</dbReference>
<evidence type="ECO:0000256" key="1">
    <source>
        <dbReference type="ARBA" id="ARBA00023157"/>
    </source>
</evidence>
<evidence type="ECO:0000313" key="6">
    <source>
        <dbReference type="WBParaSite" id="scf7180000423168.g10364"/>
    </source>
</evidence>
<evidence type="ECO:0000256" key="2">
    <source>
        <dbReference type="PROSITE-ProRule" id="PRU00779"/>
    </source>
</evidence>
<evidence type="ECO:0000256" key="3">
    <source>
        <dbReference type="SAM" id="SignalP"/>
    </source>
</evidence>
<dbReference type="GO" id="GO:0030246">
    <property type="term" value="F:carbohydrate binding"/>
    <property type="evidence" value="ECO:0007669"/>
    <property type="project" value="InterPro"/>
</dbReference>
<dbReference type="GO" id="GO:0005975">
    <property type="term" value="P:carbohydrate metabolic process"/>
    <property type="evidence" value="ECO:0007669"/>
    <property type="project" value="InterPro"/>
</dbReference>
<evidence type="ECO:0000259" key="4">
    <source>
        <dbReference type="PROSITE" id="PS51448"/>
    </source>
</evidence>
<dbReference type="Gene3D" id="4.10.110.10">
    <property type="entry name" value="Spasmolytic Protein, domain 1"/>
    <property type="match status" value="1"/>
</dbReference>
<keyword evidence="3" id="KW-0732">Signal</keyword>
<organism evidence="5 6">
    <name type="scientific">Meloidogyne floridensis</name>
    <dbReference type="NCBI Taxonomy" id="298350"/>
    <lineage>
        <taxon>Eukaryota</taxon>
        <taxon>Metazoa</taxon>
        <taxon>Ecdysozoa</taxon>
        <taxon>Nematoda</taxon>
        <taxon>Chromadorea</taxon>
        <taxon>Rhabditida</taxon>
        <taxon>Tylenchina</taxon>
        <taxon>Tylenchomorpha</taxon>
        <taxon>Tylenchoidea</taxon>
        <taxon>Meloidogynidae</taxon>
        <taxon>Meloidogyninae</taxon>
        <taxon>Meloidogyne</taxon>
    </lineage>
</organism>
<protein>
    <submittedName>
        <fullName evidence="6">P-type domain-containing protein</fullName>
    </submittedName>
</protein>
<dbReference type="PANTHER" id="PTHR22762">
    <property type="entry name" value="ALPHA-GLUCOSIDASE"/>
    <property type="match status" value="1"/>
</dbReference>
<dbReference type="WBParaSite" id="scf7180000423168.g10364">
    <property type="protein sequence ID" value="scf7180000423168.g10364"/>
    <property type="gene ID" value="scf7180000423168.g10364"/>
</dbReference>
<dbReference type="InterPro" id="IPR011013">
    <property type="entry name" value="Gal_mutarotase_sf_dom"/>
</dbReference>
<feature type="signal peptide" evidence="3">
    <location>
        <begin position="1"/>
        <end position="24"/>
    </location>
</feature>
<proteinExistence type="predicted"/>
<evidence type="ECO:0000313" key="5">
    <source>
        <dbReference type="Proteomes" id="UP000887560"/>
    </source>
</evidence>
<dbReference type="Proteomes" id="UP000887560">
    <property type="component" value="Unplaced"/>
</dbReference>
<dbReference type="SUPFAM" id="SSF57492">
    <property type="entry name" value="Trefoil"/>
    <property type="match status" value="1"/>
</dbReference>
<dbReference type="Pfam" id="PF00088">
    <property type="entry name" value="Trefoil"/>
    <property type="match status" value="1"/>
</dbReference>
<dbReference type="InterPro" id="IPR000519">
    <property type="entry name" value="P_trefoil_dom"/>
</dbReference>
<dbReference type="PANTHER" id="PTHR22762:SF133">
    <property type="entry name" value="P-TYPE DOMAIN-CONTAINING PROTEIN"/>
    <property type="match status" value="1"/>
</dbReference>
<dbReference type="SUPFAM" id="SSF74650">
    <property type="entry name" value="Galactose mutarotase-like"/>
    <property type="match status" value="1"/>
</dbReference>
<dbReference type="Gene3D" id="2.60.40.1760">
    <property type="entry name" value="glycosyl hydrolase (family 31)"/>
    <property type="match status" value="1"/>
</dbReference>
<accession>A0A915P813</accession>
<keyword evidence="1" id="KW-1015">Disulfide bond</keyword>
<dbReference type="CDD" id="cd00111">
    <property type="entry name" value="Trefoil"/>
    <property type="match status" value="1"/>
</dbReference>
<comment type="caution">
    <text evidence="2">Lacks conserved residue(s) required for the propagation of feature annotation.</text>
</comment>
<dbReference type="AlphaFoldDB" id="A0A915P813"/>
<reference evidence="6" key="1">
    <citation type="submission" date="2022-11" db="UniProtKB">
        <authorList>
            <consortium name="WormBaseParasite"/>
        </authorList>
    </citation>
    <scope>IDENTIFICATION</scope>
</reference>
<feature type="domain" description="P-type" evidence="4">
    <location>
        <begin position="23"/>
        <end position="71"/>
    </location>
</feature>
<sequence>MLTNNLLNKLIFYILFSLINLISSTSIAPNFRIDCTPIPGENKSKCLERGCIWDDNYDKYHSSVPLCYFPPKTGYRIQKRLTKNKLLLERIKGAKNPYGEDFKLLEFEVEEISSALHLKIGHDKRFIPPIELNLNSKIETLQEDKLNIEILPQFKQKLNGLGDSDEFFSFNIVRNKTKIWDTSIGGLLFADQYIQIATCLHDFSKYTTWGMLGRDQPPDYNNPNSANLYGVHPFYIGLEPNGKAHGVLILNSNAQEITTGPGPHLIYRTIGGRLDILFLPGPTPEQVIQQFQQIGI</sequence>
<keyword evidence="5" id="KW-1185">Reference proteome</keyword>
<dbReference type="CDD" id="cd14752">
    <property type="entry name" value="GH31_N"/>
    <property type="match status" value="1"/>
</dbReference>